<accession>A0A191MWZ0</accession>
<keyword evidence="2" id="KW-0540">Nuclease</keyword>
<keyword evidence="2" id="KW-0378">Hydrolase</keyword>
<dbReference type="AlphaFoldDB" id="A0A191MWZ0"/>
<sequence>MNFLMPLINLNSSERKPCLSEKYLTPLKGGSSFVRMRLGNYNRPRLHLNKKLYSTHVKSSIVNSIDIKSWFVTGLIDAEGSFITSLRKTSARSCGWEVQSMFKLGLHTRDLPLLEAIQSYLGGIGSINKSGDSLLVYRVSSLKDLAIILDHFSRYPLITQKRADFELFKRVVSIRESGRHVTLEGLQEIVNIRASMNKGLTDELRIAFPKTIPVIRPIVTEVESKIPDPEWVAGFVSGEGNFSIGITKSVECKTGHAVQLRFKLTQHSRDELLLKSFISYFDCGTYYKYPNKPLGDYRCVNFVDINNKLLPFFKKYPILGVKSLDFNDWCLGAEIMQNKSHLTPEGLACIKAIKEGMNKGR</sequence>
<dbReference type="GO" id="GO:0004519">
    <property type="term" value="F:endonuclease activity"/>
    <property type="evidence" value="ECO:0007669"/>
    <property type="project" value="UniProtKB-KW"/>
</dbReference>
<keyword evidence="2" id="KW-0496">Mitochondrion</keyword>
<dbReference type="InterPro" id="IPR051289">
    <property type="entry name" value="LAGLIDADG_Endonuclease"/>
</dbReference>
<reference evidence="2" key="1">
    <citation type="journal article" date="2016" name="PLoS ONE">
        <title>Intron Derived Size Polymorphism in the Mitochondrial Genomes of Closely Related Chrysoporthe Species.</title>
        <authorList>
            <person name="Kanzi A.M."/>
            <person name="Wingfield B.D."/>
            <person name="Steenkamp E.T."/>
            <person name="Naidoo S."/>
            <person name="van der Merwe N.A."/>
        </authorList>
    </citation>
    <scope>NUCLEOTIDE SEQUENCE</scope>
</reference>
<name>A0A191MWZ0_9PEZI</name>
<dbReference type="EMBL" id="KT380883">
    <property type="protein sequence ID" value="AMX22063.1"/>
    <property type="molecule type" value="Genomic_DNA"/>
</dbReference>
<dbReference type="GeneID" id="31078118"/>
<dbReference type="FunFam" id="3.10.28.10:FF:000010">
    <property type="entry name" value="LAGLIDADG homing endonuclease I-LtrII"/>
    <property type="match status" value="1"/>
</dbReference>
<dbReference type="GO" id="GO:0005739">
    <property type="term" value="C:mitochondrion"/>
    <property type="evidence" value="ECO:0007669"/>
    <property type="project" value="UniProtKB-ARBA"/>
</dbReference>
<dbReference type="InterPro" id="IPR004860">
    <property type="entry name" value="LAGLIDADG_dom"/>
</dbReference>
<feature type="domain" description="Homing endonuclease LAGLIDADG" evidence="1">
    <location>
        <begin position="233"/>
        <end position="330"/>
    </location>
</feature>
<dbReference type="Pfam" id="PF00961">
    <property type="entry name" value="LAGLIDADG_1"/>
    <property type="match status" value="2"/>
</dbReference>
<protein>
    <submittedName>
        <fullName evidence="2">LAGLIDADG endonuclease</fullName>
    </submittedName>
</protein>
<dbReference type="RefSeq" id="YP_009261988.1">
    <property type="nucleotide sequence ID" value="NC_030522.1"/>
</dbReference>
<gene>
    <name evidence="2" type="primary">orf361</name>
</gene>
<dbReference type="PANTHER" id="PTHR36181:SF4">
    <property type="entry name" value="LAGLIDADG ENDONUCLEASE"/>
    <property type="match status" value="1"/>
</dbReference>
<evidence type="ECO:0000259" key="1">
    <source>
        <dbReference type="Pfam" id="PF00961"/>
    </source>
</evidence>
<keyword evidence="2" id="KW-0255">Endonuclease</keyword>
<feature type="domain" description="Homing endonuclease LAGLIDADG" evidence="1">
    <location>
        <begin position="73"/>
        <end position="171"/>
    </location>
</feature>
<dbReference type="Gene3D" id="3.10.28.10">
    <property type="entry name" value="Homing endonucleases"/>
    <property type="match status" value="2"/>
</dbReference>
<dbReference type="SUPFAM" id="SSF55608">
    <property type="entry name" value="Homing endonucleases"/>
    <property type="match status" value="2"/>
</dbReference>
<organism evidence="2">
    <name type="scientific">Chrysoporthe austroafricana</name>
    <dbReference type="NCBI Taxonomy" id="354353"/>
    <lineage>
        <taxon>Eukaryota</taxon>
        <taxon>Fungi</taxon>
        <taxon>Dikarya</taxon>
        <taxon>Ascomycota</taxon>
        <taxon>Pezizomycotina</taxon>
        <taxon>Sordariomycetes</taxon>
        <taxon>Sordariomycetidae</taxon>
        <taxon>Diaporthales</taxon>
        <taxon>Cryphonectriaceae</taxon>
        <taxon>Cryphonectria-Endothia species complex</taxon>
        <taxon>Chrysoporthe</taxon>
    </lineage>
</organism>
<proteinExistence type="predicted"/>
<geneLocation type="mitochondrion" evidence="2"/>
<evidence type="ECO:0000313" key="2">
    <source>
        <dbReference type="EMBL" id="AMX22063.1"/>
    </source>
</evidence>
<dbReference type="InterPro" id="IPR027434">
    <property type="entry name" value="Homing_endonucl"/>
</dbReference>
<dbReference type="PANTHER" id="PTHR36181">
    <property type="entry name" value="INTRON-ENCODED ENDONUCLEASE AI3-RELATED"/>
    <property type="match status" value="1"/>
</dbReference>